<keyword evidence="2" id="KW-1185">Reference proteome</keyword>
<sequence length="60" mass="6485">MAQMIEGPPENFSNYPRLLALLEGATIWMPGDSLIPGSGGRLAAVEDPMRRRDEVSVGKS</sequence>
<proteinExistence type="predicted"/>
<dbReference type="AlphaFoldDB" id="C5KQT3"/>
<reference evidence="1 2" key="1">
    <citation type="submission" date="2008-07" db="EMBL/GenBank/DDBJ databases">
        <authorList>
            <person name="El-Sayed N."/>
            <person name="Caler E."/>
            <person name="Inman J."/>
            <person name="Amedeo P."/>
            <person name="Hass B."/>
            <person name="Wortman J."/>
        </authorList>
    </citation>
    <scope>NUCLEOTIDE SEQUENCE [LARGE SCALE GENOMIC DNA]</scope>
    <source>
        <strain evidence="2">ATCC 50983 / TXsc</strain>
    </source>
</reference>
<organism evidence="2">
    <name type="scientific">Perkinsus marinus (strain ATCC 50983 / TXsc)</name>
    <dbReference type="NCBI Taxonomy" id="423536"/>
    <lineage>
        <taxon>Eukaryota</taxon>
        <taxon>Sar</taxon>
        <taxon>Alveolata</taxon>
        <taxon>Perkinsozoa</taxon>
        <taxon>Perkinsea</taxon>
        <taxon>Perkinsida</taxon>
        <taxon>Perkinsidae</taxon>
        <taxon>Perkinsus</taxon>
    </lineage>
</organism>
<dbReference type="GeneID" id="9056954"/>
<name>C5KQT3_PERM5</name>
<protein>
    <submittedName>
        <fullName evidence="1">Uncharacterized protein</fullName>
    </submittedName>
</protein>
<accession>C5KQT3</accession>
<dbReference type="InParanoid" id="C5KQT3"/>
<gene>
    <name evidence="1" type="ORF">Pmar_PMAR020770</name>
</gene>
<dbReference type="RefSeq" id="XP_002781384.1">
    <property type="nucleotide sequence ID" value="XM_002781338.1"/>
</dbReference>
<evidence type="ECO:0000313" key="1">
    <source>
        <dbReference type="EMBL" id="EER13179.1"/>
    </source>
</evidence>
<evidence type="ECO:0000313" key="2">
    <source>
        <dbReference type="Proteomes" id="UP000007800"/>
    </source>
</evidence>
<dbReference type="Proteomes" id="UP000007800">
    <property type="component" value="Unassembled WGS sequence"/>
</dbReference>
<dbReference type="EMBL" id="GG675521">
    <property type="protein sequence ID" value="EER13179.1"/>
    <property type="molecule type" value="Genomic_DNA"/>
</dbReference>